<keyword evidence="2" id="KW-1133">Transmembrane helix</keyword>
<dbReference type="OrthoDB" id="2942526at2"/>
<protein>
    <recommendedName>
        <fullName evidence="5">DUF3862 domain-containing protein</fullName>
    </recommendedName>
</protein>
<keyword evidence="2" id="KW-0812">Transmembrane</keyword>
<reference evidence="3 4" key="1">
    <citation type="journal article" date="2015" name="Genome Announc.">
        <title>Expanding the biotechnology potential of lactobacilli through comparative genomics of 213 strains and associated genera.</title>
        <authorList>
            <person name="Sun Z."/>
            <person name="Harris H.M."/>
            <person name="McCann A."/>
            <person name="Guo C."/>
            <person name="Argimon S."/>
            <person name="Zhang W."/>
            <person name="Yang X."/>
            <person name="Jeffery I.B."/>
            <person name="Cooney J.C."/>
            <person name="Kagawa T.F."/>
            <person name="Liu W."/>
            <person name="Song Y."/>
            <person name="Salvetti E."/>
            <person name="Wrobel A."/>
            <person name="Rasinkangas P."/>
            <person name="Parkhill J."/>
            <person name="Rea M.C."/>
            <person name="O'Sullivan O."/>
            <person name="Ritari J."/>
            <person name="Douillard F.P."/>
            <person name="Paul Ross R."/>
            <person name="Yang R."/>
            <person name="Briner A.E."/>
            <person name="Felis G.E."/>
            <person name="de Vos W.M."/>
            <person name="Barrangou R."/>
            <person name="Klaenhammer T.R."/>
            <person name="Caufield P.W."/>
            <person name="Cui Y."/>
            <person name="Zhang H."/>
            <person name="O'Toole P.W."/>
        </authorList>
    </citation>
    <scope>NUCLEOTIDE SEQUENCE [LARGE SCALE GENOMIC DNA]</scope>
    <source>
        <strain evidence="3 4">DSM 14500</strain>
    </source>
</reference>
<evidence type="ECO:0008006" key="5">
    <source>
        <dbReference type="Google" id="ProtNLM"/>
    </source>
</evidence>
<dbReference type="STRING" id="1423770.FD29_GL001881"/>
<evidence type="ECO:0000313" key="3">
    <source>
        <dbReference type="EMBL" id="KRL45880.1"/>
    </source>
</evidence>
<dbReference type="Gene3D" id="3.30.1450.10">
    <property type="match status" value="2"/>
</dbReference>
<evidence type="ECO:0000256" key="2">
    <source>
        <dbReference type="SAM" id="Phobius"/>
    </source>
</evidence>
<dbReference type="AlphaFoldDB" id="A0A0R1QXI2"/>
<evidence type="ECO:0000313" key="4">
    <source>
        <dbReference type="Proteomes" id="UP000050872"/>
    </source>
</evidence>
<keyword evidence="1" id="KW-0732">Signal</keyword>
<dbReference type="InterPro" id="IPR024418">
    <property type="entry name" value="DUF3862"/>
</dbReference>
<proteinExistence type="predicted"/>
<gene>
    <name evidence="3" type="ORF">FD29_GL001881</name>
</gene>
<dbReference type="Pfam" id="PF12978">
    <property type="entry name" value="DUF3862"/>
    <property type="match status" value="1"/>
</dbReference>
<dbReference type="EMBL" id="AZEZ01000004">
    <property type="protein sequence ID" value="KRL45880.1"/>
    <property type="molecule type" value="Genomic_DNA"/>
</dbReference>
<dbReference type="PATRIC" id="fig|1423770.3.peg.1932"/>
<comment type="caution">
    <text evidence="3">The sequence shown here is derived from an EMBL/GenBank/DDBJ whole genome shotgun (WGS) entry which is preliminary data.</text>
</comment>
<dbReference type="RefSeq" id="WP_057887111.1">
    <property type="nucleotide sequence ID" value="NZ_AZEZ01000004.1"/>
</dbReference>
<organism evidence="3 4">
    <name type="scientific">Companilactobacillus mindensis DSM 14500</name>
    <dbReference type="NCBI Taxonomy" id="1423770"/>
    <lineage>
        <taxon>Bacteria</taxon>
        <taxon>Bacillati</taxon>
        <taxon>Bacillota</taxon>
        <taxon>Bacilli</taxon>
        <taxon>Lactobacillales</taxon>
        <taxon>Lactobacillaceae</taxon>
        <taxon>Companilactobacillus</taxon>
    </lineage>
</organism>
<keyword evidence="4" id="KW-1185">Reference proteome</keyword>
<evidence type="ECO:0000256" key="1">
    <source>
        <dbReference type="ARBA" id="ARBA00022729"/>
    </source>
</evidence>
<dbReference type="InterPro" id="IPR037873">
    <property type="entry name" value="BamE-like"/>
</dbReference>
<name>A0A0R1QXI2_9LACO</name>
<dbReference type="Proteomes" id="UP000050872">
    <property type="component" value="Unassembled WGS sequence"/>
</dbReference>
<feature type="transmembrane region" description="Helical" evidence="2">
    <location>
        <begin position="27"/>
        <end position="46"/>
    </location>
</feature>
<accession>A0A0R1QXI2</accession>
<keyword evidence="2" id="KW-0472">Membrane</keyword>
<sequence length="233" mass="25607">MDNNNLPTRTQLHRSQKKTKKHFYKRWWFWGIIFILLLAAGGFGGMKMTSTGPFSQKTTKVAKKKATPKKKVAKKTGLTLKQYNGIYLSQTDGLSQEILGKLFGEPNSTSTSTVQNISTNVVTWNKIADGQLGSNLTVNFTNDHAISKAITGLKVTRNKKLSLADYEKIQNGDSETQLLQNLGKPNGYAESSVNNTTQKEYTYSSGLKGETGANFIVTITNDTVSGKSQTGLK</sequence>